<evidence type="ECO:0000313" key="2">
    <source>
        <dbReference type="EMBL" id="KAK3744651.1"/>
    </source>
</evidence>
<protein>
    <submittedName>
        <fullName evidence="2">Uncharacterized protein</fullName>
    </submittedName>
</protein>
<name>A0AAE1CY28_9GAST</name>
<reference evidence="2" key="1">
    <citation type="journal article" date="2023" name="G3 (Bethesda)">
        <title>A reference genome for the long-term kleptoplast-retaining sea slug Elysia crispata morphotype clarki.</title>
        <authorList>
            <person name="Eastman K.E."/>
            <person name="Pendleton A.L."/>
            <person name="Shaikh M.A."/>
            <person name="Suttiyut T."/>
            <person name="Ogas R."/>
            <person name="Tomko P."/>
            <person name="Gavelis G."/>
            <person name="Widhalm J.R."/>
            <person name="Wisecaver J.H."/>
        </authorList>
    </citation>
    <scope>NUCLEOTIDE SEQUENCE</scope>
    <source>
        <strain evidence="2">ECLA1</strain>
    </source>
</reference>
<feature type="region of interest" description="Disordered" evidence="1">
    <location>
        <begin position="45"/>
        <end position="64"/>
    </location>
</feature>
<sequence>MNVLISVDNTCRFRHLSPQFNTASSSCCVECGVWLLLATPDLSGNARSVTDSGTSRAARSASGRAGSTIIIACHQNRIDGSSSQTRPWASRPKLFTQSP</sequence>
<proteinExistence type="predicted"/>
<keyword evidence="3" id="KW-1185">Reference proteome</keyword>
<gene>
    <name evidence="2" type="ORF">RRG08_062301</name>
</gene>
<dbReference type="AlphaFoldDB" id="A0AAE1CY28"/>
<feature type="compositionally biased region" description="Polar residues" evidence="1">
    <location>
        <begin position="78"/>
        <end position="87"/>
    </location>
</feature>
<organism evidence="2 3">
    <name type="scientific">Elysia crispata</name>
    <name type="common">lettuce slug</name>
    <dbReference type="NCBI Taxonomy" id="231223"/>
    <lineage>
        <taxon>Eukaryota</taxon>
        <taxon>Metazoa</taxon>
        <taxon>Spiralia</taxon>
        <taxon>Lophotrochozoa</taxon>
        <taxon>Mollusca</taxon>
        <taxon>Gastropoda</taxon>
        <taxon>Heterobranchia</taxon>
        <taxon>Euthyneura</taxon>
        <taxon>Panpulmonata</taxon>
        <taxon>Sacoglossa</taxon>
        <taxon>Placobranchoidea</taxon>
        <taxon>Plakobranchidae</taxon>
        <taxon>Elysia</taxon>
    </lineage>
</organism>
<evidence type="ECO:0000256" key="1">
    <source>
        <dbReference type="SAM" id="MobiDB-lite"/>
    </source>
</evidence>
<evidence type="ECO:0000313" key="3">
    <source>
        <dbReference type="Proteomes" id="UP001283361"/>
    </source>
</evidence>
<dbReference type="EMBL" id="JAWDGP010006253">
    <property type="protein sequence ID" value="KAK3744651.1"/>
    <property type="molecule type" value="Genomic_DNA"/>
</dbReference>
<feature type="region of interest" description="Disordered" evidence="1">
    <location>
        <begin position="76"/>
        <end position="99"/>
    </location>
</feature>
<feature type="compositionally biased region" description="Low complexity" evidence="1">
    <location>
        <begin position="52"/>
        <end position="64"/>
    </location>
</feature>
<comment type="caution">
    <text evidence="2">The sequence shown here is derived from an EMBL/GenBank/DDBJ whole genome shotgun (WGS) entry which is preliminary data.</text>
</comment>
<dbReference type="Proteomes" id="UP001283361">
    <property type="component" value="Unassembled WGS sequence"/>
</dbReference>
<accession>A0AAE1CY28</accession>